<feature type="transmembrane region" description="Helical" evidence="1">
    <location>
        <begin position="227"/>
        <end position="244"/>
    </location>
</feature>
<dbReference type="Proteomes" id="UP000607796">
    <property type="component" value="Unassembled WGS sequence"/>
</dbReference>
<sequence length="358" mass="35316">MRVSQELKTAGLTGLAALGGAALAALLGIPAGALVGAMLAVALMAALGQSVAVPLVARDLAFLVIGISLGAGIDASVVPHLPGWSVSLIGLAVALVATLAASSLLLSRAFGLDWQTAVLASSPGTMSNAVAIAVEGKGDASAVMMLQLMRLIILVTLVPPLAAVVGAPEGTATGAPVVMPLPALAVLLGIGLPLGRLAGKRGISAACLLTGILLSGIAHGAGLLHGVAPAWMIFLGFTMTGAVLGTRISKVDLRSVARLAGAGIVVVGMALGMAVVFALITQALTGFPLGQILIAYAPGGVEAMAAIGLALGYDPAFVAAHHFARILILLVLVPVFLSLGASPPPRSGGDDRRRGLGG</sequence>
<keyword evidence="1" id="KW-0472">Membrane</keyword>
<organism evidence="2 3">
    <name type="scientific">Salipiger mangrovisoli</name>
    <dbReference type="NCBI Taxonomy" id="2865933"/>
    <lineage>
        <taxon>Bacteria</taxon>
        <taxon>Pseudomonadati</taxon>
        <taxon>Pseudomonadota</taxon>
        <taxon>Alphaproteobacteria</taxon>
        <taxon>Rhodobacterales</taxon>
        <taxon>Roseobacteraceae</taxon>
        <taxon>Salipiger</taxon>
    </lineage>
</organism>
<feature type="transmembrane region" description="Helical" evidence="1">
    <location>
        <begin position="148"/>
        <end position="167"/>
    </location>
</feature>
<feature type="transmembrane region" description="Helical" evidence="1">
    <location>
        <begin position="60"/>
        <end position="78"/>
    </location>
</feature>
<keyword evidence="1" id="KW-0812">Transmembrane</keyword>
<keyword evidence="1" id="KW-1133">Transmembrane helix</keyword>
<feature type="transmembrane region" description="Helical" evidence="1">
    <location>
        <begin position="323"/>
        <end position="341"/>
    </location>
</feature>
<dbReference type="PIRSF" id="PIRSF038991">
    <property type="entry name" value="Protein_AbrB"/>
    <property type="match status" value="1"/>
</dbReference>
<proteinExistence type="predicted"/>
<gene>
    <name evidence="2" type="ORF">IQ782_25925</name>
</gene>
<dbReference type="InterPro" id="IPR007820">
    <property type="entry name" value="AbrB_fam"/>
</dbReference>
<dbReference type="PANTHER" id="PTHR38457:SF1">
    <property type="entry name" value="REGULATOR ABRB-RELATED"/>
    <property type="match status" value="1"/>
</dbReference>
<feature type="transmembrane region" description="Helical" evidence="1">
    <location>
        <begin position="256"/>
        <end position="280"/>
    </location>
</feature>
<feature type="transmembrane region" description="Helical" evidence="1">
    <location>
        <begin position="34"/>
        <end position="53"/>
    </location>
</feature>
<evidence type="ECO:0000313" key="3">
    <source>
        <dbReference type="Proteomes" id="UP000607796"/>
    </source>
</evidence>
<evidence type="ECO:0000313" key="2">
    <source>
        <dbReference type="EMBL" id="MBE9640296.1"/>
    </source>
</evidence>
<comment type="caution">
    <text evidence="2">The sequence shown here is derived from an EMBL/GenBank/DDBJ whole genome shotgun (WGS) entry which is preliminary data.</text>
</comment>
<protein>
    <submittedName>
        <fullName evidence="2">AbrB family transcriptional regulator</fullName>
    </submittedName>
</protein>
<dbReference type="NCBIfam" id="TIGR03082">
    <property type="entry name" value="Gneg_AbrB_dup"/>
    <property type="match status" value="1"/>
</dbReference>
<feature type="transmembrane region" description="Helical" evidence="1">
    <location>
        <begin position="173"/>
        <end position="195"/>
    </location>
</feature>
<dbReference type="EMBL" id="JADFFK010000029">
    <property type="protein sequence ID" value="MBE9640296.1"/>
    <property type="molecule type" value="Genomic_DNA"/>
</dbReference>
<accession>A0ABR9X9M1</accession>
<name>A0ABR9X9M1_9RHOB</name>
<dbReference type="Pfam" id="PF05145">
    <property type="entry name" value="AbrB"/>
    <property type="match status" value="1"/>
</dbReference>
<keyword evidence="3" id="KW-1185">Reference proteome</keyword>
<feature type="transmembrane region" description="Helical" evidence="1">
    <location>
        <begin position="84"/>
        <end position="106"/>
    </location>
</feature>
<dbReference type="RefSeq" id="WP_194137566.1">
    <property type="nucleotide sequence ID" value="NZ_JADFFK010000029.1"/>
</dbReference>
<evidence type="ECO:0000256" key="1">
    <source>
        <dbReference type="SAM" id="Phobius"/>
    </source>
</evidence>
<dbReference type="InterPro" id="IPR017516">
    <property type="entry name" value="AbrB_dup"/>
</dbReference>
<dbReference type="PANTHER" id="PTHR38457">
    <property type="entry name" value="REGULATOR ABRB-RELATED"/>
    <property type="match status" value="1"/>
</dbReference>
<feature type="transmembrane region" description="Helical" evidence="1">
    <location>
        <begin position="292"/>
        <end position="311"/>
    </location>
</feature>
<reference evidence="2 3" key="1">
    <citation type="journal article" date="2021" name="Int. J. Syst. Evol. Microbiol.">
        <title>Salipiger mangrovisoli sp. nov., isolated from mangrove soil and the proposal for the reclassification of Paraphaeobacter pallidus as Salipiger pallidus comb. nov.</title>
        <authorList>
            <person name="Du J."/>
            <person name="Liu Y."/>
            <person name="Pei T."/>
            <person name="Deng M.R."/>
            <person name="Zhu H."/>
        </authorList>
    </citation>
    <scope>NUCLEOTIDE SEQUENCE [LARGE SCALE GENOMIC DNA]</scope>
    <source>
        <strain evidence="2 3">6D45A</strain>
    </source>
</reference>
<feature type="transmembrane region" description="Helical" evidence="1">
    <location>
        <begin position="202"/>
        <end position="221"/>
    </location>
</feature>